<dbReference type="OMA" id="SCTRIDA"/>
<dbReference type="eggNOG" id="ENOG502SDY1">
    <property type="taxonomic scope" value="Eukaryota"/>
</dbReference>
<dbReference type="GO" id="GO:0015074">
    <property type="term" value="P:DNA integration"/>
    <property type="evidence" value="ECO:0007669"/>
    <property type="project" value="InterPro"/>
</dbReference>
<evidence type="ECO:0000313" key="2">
    <source>
        <dbReference type="EMBL" id="EIN03670.1"/>
    </source>
</evidence>
<dbReference type="RefSeq" id="XP_007389157.1">
    <property type="nucleotide sequence ID" value="XM_007389095.1"/>
</dbReference>
<dbReference type="InterPro" id="IPR052925">
    <property type="entry name" value="Phage_Integrase-like_Recomb"/>
</dbReference>
<dbReference type="GO" id="GO:0003677">
    <property type="term" value="F:DNA binding"/>
    <property type="evidence" value="ECO:0007669"/>
    <property type="project" value="InterPro"/>
</dbReference>
<dbReference type="AlphaFoldDB" id="R7RZX5"/>
<reference evidence="3" key="1">
    <citation type="journal article" date="2012" name="Science">
        <title>The Paleozoic origin of enzymatic lignin decomposition reconstructed from 31 fungal genomes.</title>
        <authorList>
            <person name="Floudas D."/>
            <person name="Binder M."/>
            <person name="Riley R."/>
            <person name="Barry K."/>
            <person name="Blanchette R.A."/>
            <person name="Henrissat B."/>
            <person name="Martinez A.T."/>
            <person name="Otillar R."/>
            <person name="Spatafora J.W."/>
            <person name="Yadav J.S."/>
            <person name="Aerts A."/>
            <person name="Benoit I."/>
            <person name="Boyd A."/>
            <person name="Carlson A."/>
            <person name="Copeland A."/>
            <person name="Coutinho P.M."/>
            <person name="de Vries R.P."/>
            <person name="Ferreira P."/>
            <person name="Findley K."/>
            <person name="Foster B."/>
            <person name="Gaskell J."/>
            <person name="Glotzer D."/>
            <person name="Gorecki P."/>
            <person name="Heitman J."/>
            <person name="Hesse C."/>
            <person name="Hori C."/>
            <person name="Igarashi K."/>
            <person name="Jurgens J.A."/>
            <person name="Kallen N."/>
            <person name="Kersten P."/>
            <person name="Kohler A."/>
            <person name="Kuees U."/>
            <person name="Kumar T.K.A."/>
            <person name="Kuo A."/>
            <person name="LaButti K."/>
            <person name="Larrondo L.F."/>
            <person name="Lindquist E."/>
            <person name="Ling A."/>
            <person name="Lombard V."/>
            <person name="Lucas S."/>
            <person name="Lundell T."/>
            <person name="Martin R."/>
            <person name="McLaughlin D.J."/>
            <person name="Morgenstern I."/>
            <person name="Morin E."/>
            <person name="Murat C."/>
            <person name="Nagy L.G."/>
            <person name="Nolan M."/>
            <person name="Ohm R.A."/>
            <person name="Patyshakuliyeva A."/>
            <person name="Rokas A."/>
            <person name="Ruiz-Duenas F.J."/>
            <person name="Sabat G."/>
            <person name="Salamov A."/>
            <person name="Samejima M."/>
            <person name="Schmutz J."/>
            <person name="Slot J.C."/>
            <person name="St John F."/>
            <person name="Stenlid J."/>
            <person name="Sun H."/>
            <person name="Sun S."/>
            <person name="Syed K."/>
            <person name="Tsang A."/>
            <person name="Wiebenga A."/>
            <person name="Young D."/>
            <person name="Pisabarro A."/>
            <person name="Eastwood D.C."/>
            <person name="Martin F."/>
            <person name="Cullen D."/>
            <person name="Grigoriev I.V."/>
            <person name="Hibbett D.S."/>
        </authorList>
    </citation>
    <scope>NUCLEOTIDE SEQUENCE [LARGE SCALE GENOMIC DNA]</scope>
    <source>
        <strain evidence="3">HHB-11173 SS5</strain>
    </source>
</reference>
<keyword evidence="1" id="KW-0233">DNA recombination</keyword>
<evidence type="ECO:0000256" key="1">
    <source>
        <dbReference type="ARBA" id="ARBA00023172"/>
    </source>
</evidence>
<dbReference type="GeneID" id="18880302"/>
<protein>
    <recommendedName>
        <fullName evidence="4">DNA breaking-rejoining enzyme</fullName>
    </recommendedName>
</protein>
<dbReference type="Gene3D" id="1.10.443.10">
    <property type="entry name" value="Intergrase catalytic core"/>
    <property type="match status" value="1"/>
</dbReference>
<dbReference type="PANTHER" id="PTHR34605:SF3">
    <property type="entry name" value="P CELL-TYPE AGGLUTINATION PROTEIN MAP4-LIKE-RELATED"/>
    <property type="match status" value="1"/>
</dbReference>
<dbReference type="KEGG" id="psq:PUNSTDRAFT_139384"/>
<dbReference type="OrthoDB" id="3254696at2759"/>
<dbReference type="InterPro" id="IPR013762">
    <property type="entry name" value="Integrase-like_cat_sf"/>
</dbReference>
<dbReference type="GO" id="GO:0006310">
    <property type="term" value="P:DNA recombination"/>
    <property type="evidence" value="ECO:0007669"/>
    <property type="project" value="UniProtKB-KW"/>
</dbReference>
<accession>R7RZX5</accession>
<dbReference type="EMBL" id="JH687560">
    <property type="protein sequence ID" value="EIN03670.1"/>
    <property type="molecule type" value="Genomic_DNA"/>
</dbReference>
<dbReference type="PANTHER" id="PTHR34605">
    <property type="entry name" value="PHAGE_INTEGRASE DOMAIN-CONTAINING PROTEIN"/>
    <property type="match status" value="1"/>
</dbReference>
<dbReference type="HOGENOM" id="CLU_003292_2_3_1"/>
<gene>
    <name evidence="2" type="ORF">PUNSTDRAFT_139384</name>
</gene>
<name>R7RZX5_PUNST</name>
<dbReference type="SUPFAM" id="SSF47823">
    <property type="entry name" value="lambda integrase-like, N-terminal domain"/>
    <property type="match status" value="1"/>
</dbReference>
<proteinExistence type="predicted"/>
<dbReference type="SUPFAM" id="SSF56349">
    <property type="entry name" value="DNA breaking-rejoining enzymes"/>
    <property type="match status" value="1"/>
</dbReference>
<evidence type="ECO:0000313" key="3">
    <source>
        <dbReference type="Proteomes" id="UP000054196"/>
    </source>
</evidence>
<dbReference type="Proteomes" id="UP000054196">
    <property type="component" value="Unassembled WGS sequence"/>
</dbReference>
<organism evidence="2 3">
    <name type="scientific">Punctularia strigosozonata (strain HHB-11173)</name>
    <name type="common">White-rot fungus</name>
    <dbReference type="NCBI Taxonomy" id="741275"/>
    <lineage>
        <taxon>Eukaryota</taxon>
        <taxon>Fungi</taxon>
        <taxon>Dikarya</taxon>
        <taxon>Basidiomycota</taxon>
        <taxon>Agaricomycotina</taxon>
        <taxon>Agaricomycetes</taxon>
        <taxon>Corticiales</taxon>
        <taxon>Punctulariaceae</taxon>
        <taxon>Punctularia</taxon>
    </lineage>
</organism>
<dbReference type="InterPro" id="IPR011010">
    <property type="entry name" value="DNA_brk_join_enz"/>
</dbReference>
<evidence type="ECO:0008006" key="4">
    <source>
        <dbReference type="Google" id="ProtNLM"/>
    </source>
</evidence>
<sequence length="404" mass="45009">MSGSQAPPRPGWPKQTSSLALAPYMPHTRTTRTPANITAERPWAAHTSPTVKANRRKPARPFFNPGAGSTAAALLHNPRKITLSKGTQKQLEKTIRAGWAPNTLKGYGTVVEKFTQFCIAERIPVVDRFPAQEVVLCAFVATGSGQVAGSTARNWVAALKAWHIAQNAPWLGGTRLQYAVKGVENLRPKHSRKPARAPVTRDMLRCLHRALDFNSTFDSAVYAAACTMLWGQLRAGEVLPASQNANPTRIPRRADFRNPAPLSWTYTLSLPSTKTCYSRGEVVFLHHQRGSTDPVYALQYHLQTSRLPKDTSLFAYAHPQGQKLLTKTAFLARCNSVWSRNRYPRITGHCFRIGGTTELLLAGVPPHVVKTAGRWSSDAFLRYWRSVEDILPRHLHRIQPFKRS</sequence>
<keyword evidence="3" id="KW-1185">Reference proteome</keyword>